<feature type="compositionally biased region" description="Basic residues" evidence="1">
    <location>
        <begin position="979"/>
        <end position="992"/>
    </location>
</feature>
<feature type="compositionally biased region" description="Basic and acidic residues" evidence="1">
    <location>
        <begin position="1001"/>
        <end position="1016"/>
    </location>
</feature>
<feature type="region of interest" description="Disordered" evidence="1">
    <location>
        <begin position="962"/>
        <end position="1026"/>
    </location>
</feature>
<evidence type="ECO:0000313" key="2">
    <source>
        <dbReference type="EMBL" id="EJK74287.1"/>
    </source>
</evidence>
<feature type="region of interest" description="Disordered" evidence="1">
    <location>
        <begin position="1155"/>
        <end position="1185"/>
    </location>
</feature>
<protein>
    <recommendedName>
        <fullName evidence="4">SWIM-type domain-containing protein</fullName>
    </recommendedName>
</protein>
<feature type="compositionally biased region" description="Polar residues" evidence="1">
    <location>
        <begin position="876"/>
        <end position="892"/>
    </location>
</feature>
<dbReference type="Gene3D" id="3.40.50.1010">
    <property type="entry name" value="5'-nuclease"/>
    <property type="match status" value="1"/>
</dbReference>
<organism evidence="2 3">
    <name type="scientific">Thalassiosira oceanica</name>
    <name type="common">Marine diatom</name>
    <dbReference type="NCBI Taxonomy" id="159749"/>
    <lineage>
        <taxon>Eukaryota</taxon>
        <taxon>Sar</taxon>
        <taxon>Stramenopiles</taxon>
        <taxon>Ochrophyta</taxon>
        <taxon>Bacillariophyta</taxon>
        <taxon>Coscinodiscophyceae</taxon>
        <taxon>Thalassiosirophycidae</taxon>
        <taxon>Thalassiosirales</taxon>
        <taxon>Thalassiosiraceae</taxon>
        <taxon>Thalassiosira</taxon>
    </lineage>
</organism>
<feature type="compositionally biased region" description="Basic and acidic residues" evidence="1">
    <location>
        <begin position="1173"/>
        <end position="1185"/>
    </location>
</feature>
<evidence type="ECO:0000313" key="3">
    <source>
        <dbReference type="Proteomes" id="UP000266841"/>
    </source>
</evidence>
<dbReference type="Proteomes" id="UP000266841">
    <property type="component" value="Unassembled WGS sequence"/>
</dbReference>
<feature type="region of interest" description="Disordered" evidence="1">
    <location>
        <begin position="365"/>
        <end position="410"/>
    </location>
</feature>
<evidence type="ECO:0000256" key="1">
    <source>
        <dbReference type="SAM" id="MobiDB-lite"/>
    </source>
</evidence>
<comment type="caution">
    <text evidence="2">The sequence shown here is derived from an EMBL/GenBank/DDBJ whole genome shotgun (WGS) entry which is preliminary data.</text>
</comment>
<accession>K0TP98</accession>
<sequence length="1577" mass="176909">MTIAGASATMYSVDGLRFAHLYQIAKGFQMCNGNSPGSPKIYVDCNNAWFRGGKSVASVVTLLIRLAVVGFVAVPVCDGTRPIGKQATPMRAAAREKARIESFVLRAKITELQHKLNTQQLAGEERDDIEKELADSNTALKRKETASQNAISDNFVEELREGLALERAHDEQGSAGGSVAEVYLAEYQADPVLVQSVLSKECVLVISNDGDIAVLAGDDCIEVMNYTRDDQIKIRTTSLKTLERAISYITSSAVRQAKIMSIRRGTGSSFYPIFEGVTSLSARAAMGLILGCDAIPKGLPGAGPRHVSELLEQYKFRKRKRDEGSDIDDRTLAQYLLIHLYNQMDNFDRKAVTALHQAVRYEPVNRMPEKVDGDEGGDDAANREEADSGEGAEDDEEDGEEDLSHREYMNNRAPKKLTEYCRELSSGRRARSWRRGRLCLSAAVLGDAHTASSRRLDASSASNAKLMVARQTCANPVLRRSMTKPYCLGCYAGSLLVPEADSEDARAIAEKRAELSSNGVEHVNECSVEEVNDLYEQREVATARITGMTSEVPFPLYATEELDKAQSEYWTPLIDINLKEGGSFIGDPDLKSEHAPKVLEFFASLVDIQSSEKRTDHKKEPEIYKVMPETCIKIASKSRLDSGYRVMCRAVRHNLDSKCPPVDESSCELVIDSKGEIGIRLGGKIPASMKKNVYDTELVCTATELLCCKCGCQSGGSQDKQRILCVHILAELYKLVRCMFGHRSEHILLYLVSRVVGCTVDGVVNPVPSDNDEDWMWRASDWSDDEYASVKRSIIKMMSAAGEVISDSTSNRSIVELLDKFHACTEQRKEWAQRCKVPPDPAQLGPISELTFDSAVKQTQVALKIDKASEALKSETPPSAQSNESEATPQSELTEEAQPTEPVNYLKILFLVNAFGYDMSTSTSVGQRLIVERAKKEMGRVFQAAIRANDAAKIDMKNLVEASKTRSKVPKSESQKKNLQIKKTSRKPKPKSVSRATRTITRSEAKKPPKKSDSRPKYKKCRYGNCGKTNRSNPELEFLKVPCWPAKQLKDTTPVEAVTNHYGKVLVLEETLRRLSLPRTNTGTHYICKGHQFVTVKKSKNFRLRPTDEDNITLVYDVTVPTTQTEERTLPSTTTKGLGSDRKINRLLHELKSSIADPVSGDDPSLFSDNEESPEKRVSALETENERLRSEVAGQNFGRMQDWEVAEESDHNPINPVNAVAAGLEPSVPTLTDKLPFSFELKSKLPGDSKTTQHQHSQDAPKVTLDISDAEIHRRTGFNTKEYLLSYIFVVCNGDIAKIMRRSTVLTWFEEWFAHFEYKWGRTVSREIDLKAAWGPDRKWMMEMIDNKFRLEVNARNMWPTYVSHEEDCKLRKSKWDEKYGKFEDENSLRVVMWDMTNIPACAFSDPNMNRITYSVYYAMNCFKGGVFVQLCGWMGTAPLWTGAVSDTDYNKRAGYIKEQHQFAKDDLVMVNGVRGYRAFLNIYDKGYRAKLVAHREGEQLVLQPDFAESDRRFNRTQTLRSASVASDRGGNERAVNVAKRSWYLRRGFLPNSSAKRMSHAWMTWSFQSNFMYDPVL</sequence>
<name>K0TP98_THAOC</name>
<keyword evidence="3" id="KW-1185">Reference proteome</keyword>
<feature type="region of interest" description="Disordered" evidence="1">
    <location>
        <begin position="871"/>
        <end position="898"/>
    </location>
</feature>
<evidence type="ECO:0008006" key="4">
    <source>
        <dbReference type="Google" id="ProtNLM"/>
    </source>
</evidence>
<gene>
    <name evidence="2" type="ORF">THAOC_04044</name>
</gene>
<reference evidence="2 3" key="1">
    <citation type="journal article" date="2012" name="Genome Biol.">
        <title>Genome and low-iron response of an oceanic diatom adapted to chronic iron limitation.</title>
        <authorList>
            <person name="Lommer M."/>
            <person name="Specht M."/>
            <person name="Roy A.S."/>
            <person name="Kraemer L."/>
            <person name="Andreson R."/>
            <person name="Gutowska M.A."/>
            <person name="Wolf J."/>
            <person name="Bergner S.V."/>
            <person name="Schilhabel M.B."/>
            <person name="Klostermeier U.C."/>
            <person name="Beiko R.G."/>
            <person name="Rosenstiel P."/>
            <person name="Hippler M."/>
            <person name="Laroche J."/>
        </authorList>
    </citation>
    <scope>NUCLEOTIDE SEQUENCE [LARGE SCALE GENOMIC DNA]</scope>
    <source>
        <strain evidence="2 3">CCMP1005</strain>
    </source>
</reference>
<dbReference type="EMBL" id="AGNL01003814">
    <property type="protein sequence ID" value="EJK74287.1"/>
    <property type="molecule type" value="Genomic_DNA"/>
</dbReference>
<proteinExistence type="predicted"/>
<feature type="compositionally biased region" description="Acidic residues" evidence="1">
    <location>
        <begin position="387"/>
        <end position="401"/>
    </location>
</feature>